<dbReference type="GO" id="GO:0032133">
    <property type="term" value="C:chromosome passenger complex"/>
    <property type="evidence" value="ECO:0007669"/>
    <property type="project" value="TreeGrafter"/>
</dbReference>
<evidence type="ECO:0000256" key="5">
    <source>
        <dbReference type="ARBA" id="ARBA00022618"/>
    </source>
</evidence>
<evidence type="ECO:0000256" key="9">
    <source>
        <dbReference type="ARBA" id="ARBA00023328"/>
    </source>
</evidence>
<dbReference type="Gene3D" id="6.10.250.1900">
    <property type="match status" value="1"/>
</dbReference>
<evidence type="ECO:0000256" key="11">
    <source>
        <dbReference type="ARBA" id="ARBA00041323"/>
    </source>
</evidence>
<dbReference type="GO" id="GO:0051233">
    <property type="term" value="C:spindle midzone"/>
    <property type="evidence" value="ECO:0007669"/>
    <property type="project" value="TreeGrafter"/>
</dbReference>
<dbReference type="GO" id="GO:0000775">
    <property type="term" value="C:chromosome, centromeric region"/>
    <property type="evidence" value="ECO:0007669"/>
    <property type="project" value="UniProtKB-SubCell"/>
</dbReference>
<dbReference type="InterPro" id="IPR018851">
    <property type="entry name" value="Borealin_N"/>
</dbReference>
<feature type="compositionally biased region" description="Basic residues" evidence="12">
    <location>
        <begin position="248"/>
        <end position="257"/>
    </location>
</feature>
<evidence type="ECO:0000256" key="3">
    <source>
        <dbReference type="ARBA" id="ARBA00009914"/>
    </source>
</evidence>
<evidence type="ECO:0000313" key="16">
    <source>
        <dbReference type="Proteomes" id="UP000694396"/>
    </source>
</evidence>
<reference evidence="15" key="2">
    <citation type="submission" date="2025-09" db="UniProtKB">
        <authorList>
            <consortium name="Ensembl"/>
        </authorList>
    </citation>
    <scope>IDENTIFICATION</scope>
</reference>
<keyword evidence="9" id="KW-0137">Centromere</keyword>
<protein>
    <recommendedName>
        <fullName evidence="10">Borealin</fullName>
    </recommendedName>
    <alternativeName>
        <fullName evidence="11">Cell division cycle-associated protein 8</fullName>
    </alternativeName>
</protein>
<keyword evidence="5" id="KW-0132">Cell division</keyword>
<dbReference type="Pfam" id="PF10512">
    <property type="entry name" value="Borealin"/>
    <property type="match status" value="1"/>
</dbReference>
<evidence type="ECO:0000256" key="6">
    <source>
        <dbReference type="ARBA" id="ARBA00022776"/>
    </source>
</evidence>
<feature type="region of interest" description="Disordered" evidence="12">
    <location>
        <begin position="197"/>
        <end position="258"/>
    </location>
</feature>
<evidence type="ECO:0000256" key="7">
    <source>
        <dbReference type="ARBA" id="ARBA00023242"/>
    </source>
</evidence>
<feature type="domain" description="Borealin N-terminal" evidence="13">
    <location>
        <begin position="104"/>
        <end position="148"/>
    </location>
</feature>
<evidence type="ECO:0000259" key="13">
    <source>
        <dbReference type="Pfam" id="PF10444"/>
    </source>
</evidence>
<dbReference type="InterPro" id="IPR046466">
    <property type="entry name" value="Borealin_C"/>
</dbReference>
<evidence type="ECO:0000256" key="8">
    <source>
        <dbReference type="ARBA" id="ARBA00023306"/>
    </source>
</evidence>
<evidence type="ECO:0000259" key="14">
    <source>
        <dbReference type="Pfam" id="PF10512"/>
    </source>
</evidence>
<evidence type="ECO:0000256" key="1">
    <source>
        <dbReference type="ARBA" id="ARBA00004123"/>
    </source>
</evidence>
<dbReference type="GO" id="GO:0005634">
    <property type="term" value="C:nucleus"/>
    <property type="evidence" value="ECO:0007669"/>
    <property type="project" value="UniProtKB-SubCell"/>
</dbReference>
<feature type="region of interest" description="Disordered" evidence="12">
    <location>
        <begin position="1"/>
        <end position="23"/>
    </location>
</feature>
<keyword evidence="4" id="KW-0158">Chromosome</keyword>
<keyword evidence="8" id="KW-0131">Cell cycle</keyword>
<feature type="domain" description="Borealin C-terminal" evidence="14">
    <location>
        <begin position="255"/>
        <end position="367"/>
    </location>
</feature>
<dbReference type="GO" id="GO:0000070">
    <property type="term" value="P:mitotic sister chromatid segregation"/>
    <property type="evidence" value="ECO:0007669"/>
    <property type="project" value="TreeGrafter"/>
</dbReference>
<sequence>MAAIPAAIAVPARSRSRDVTAPRGVAIGRGGRRWVRTRPARSARHGAQEEGWLQLPQQETRRLPQGLRPRRWERDREKGGKAEGVRERERGRPRAALTARVPAVNRRLERLRADGECLVKEIENLYDMAILRLPLELRQMNWLEYYAKQGSGKTLEEVAMADLEIAEIDKLTAGVINGPLEIVRKDKCKRSVEAVEEAEPPVVPLPKKSRVDSQCPSETEAENVNPRTAKVKVPAKKPPMARRPPSVRVKRMSKRSSKNSFITPATGRMVDICARGGASTVTPRFDSRVFKTPGLRTPALHERVYTISANGSPLADPGDAVLTLPLGGGESIRLTAKDLTKKNFLQLNPRARGLMKKLSVCLAQACNEAKIPLDGSQ</sequence>
<dbReference type="GO" id="GO:0051301">
    <property type="term" value="P:cell division"/>
    <property type="evidence" value="ECO:0007669"/>
    <property type="project" value="UniProtKB-KW"/>
</dbReference>
<dbReference type="AlphaFoldDB" id="A0A8C3QUQ4"/>
<dbReference type="Pfam" id="PF10444">
    <property type="entry name" value="Nbl1_Borealin_N"/>
    <property type="match status" value="1"/>
</dbReference>
<keyword evidence="16" id="KW-1185">Reference proteome</keyword>
<evidence type="ECO:0000256" key="10">
    <source>
        <dbReference type="ARBA" id="ARBA00040949"/>
    </source>
</evidence>
<feature type="region of interest" description="Disordered" evidence="12">
    <location>
        <begin position="36"/>
        <end position="95"/>
    </location>
</feature>
<name>A0A8C3QUQ4_9PASS</name>
<organism evidence="15 16">
    <name type="scientific">Cyanoderma ruficeps</name>
    <name type="common">rufous-capped babbler</name>
    <dbReference type="NCBI Taxonomy" id="181631"/>
    <lineage>
        <taxon>Eukaryota</taxon>
        <taxon>Metazoa</taxon>
        <taxon>Chordata</taxon>
        <taxon>Craniata</taxon>
        <taxon>Vertebrata</taxon>
        <taxon>Euteleostomi</taxon>
        <taxon>Archelosauria</taxon>
        <taxon>Archosauria</taxon>
        <taxon>Dinosauria</taxon>
        <taxon>Saurischia</taxon>
        <taxon>Theropoda</taxon>
        <taxon>Coelurosauria</taxon>
        <taxon>Aves</taxon>
        <taxon>Neognathae</taxon>
        <taxon>Neoaves</taxon>
        <taxon>Telluraves</taxon>
        <taxon>Australaves</taxon>
        <taxon>Passeriformes</taxon>
        <taxon>Sylvioidea</taxon>
        <taxon>Timaliidae</taxon>
        <taxon>Cyanoderma</taxon>
    </lineage>
</organism>
<dbReference type="PANTHER" id="PTHR16040">
    <property type="entry name" value="AUSTRALIN, ISOFORM A-RELATED"/>
    <property type="match status" value="1"/>
</dbReference>
<evidence type="ECO:0000256" key="2">
    <source>
        <dbReference type="ARBA" id="ARBA00004584"/>
    </source>
</evidence>
<feature type="compositionally biased region" description="Basic and acidic residues" evidence="12">
    <location>
        <begin position="70"/>
        <end position="92"/>
    </location>
</feature>
<keyword evidence="6" id="KW-0498">Mitosis</keyword>
<evidence type="ECO:0000256" key="12">
    <source>
        <dbReference type="SAM" id="MobiDB-lite"/>
    </source>
</evidence>
<proteinExistence type="inferred from homology"/>
<comment type="subcellular location">
    <subcellularLocation>
        <location evidence="2">Chromosome</location>
        <location evidence="2">Centromere</location>
    </subcellularLocation>
    <subcellularLocation>
        <location evidence="1">Nucleus</location>
    </subcellularLocation>
</comment>
<keyword evidence="7" id="KW-0539">Nucleus</keyword>
<dbReference type="Proteomes" id="UP000694396">
    <property type="component" value="Unplaced"/>
</dbReference>
<dbReference type="PANTHER" id="PTHR16040:SF6">
    <property type="entry name" value="BOREALIN"/>
    <property type="match status" value="1"/>
</dbReference>
<evidence type="ECO:0000313" key="15">
    <source>
        <dbReference type="Ensembl" id="ENSCRFP00000011472.1"/>
    </source>
</evidence>
<comment type="similarity">
    <text evidence="3">Belongs to the borealin family.</text>
</comment>
<dbReference type="Ensembl" id="ENSCRFT00000011871.1">
    <property type="protein sequence ID" value="ENSCRFP00000011472.1"/>
    <property type="gene ID" value="ENSCRFG00000008918.1"/>
</dbReference>
<dbReference type="Gene3D" id="6.10.140.560">
    <property type="match status" value="1"/>
</dbReference>
<dbReference type="InterPro" id="IPR018867">
    <property type="entry name" value="Cell_div_borealin"/>
</dbReference>
<evidence type="ECO:0000256" key="4">
    <source>
        <dbReference type="ARBA" id="ARBA00022454"/>
    </source>
</evidence>
<accession>A0A8C3QUQ4</accession>
<reference evidence="15" key="1">
    <citation type="submission" date="2025-08" db="UniProtKB">
        <authorList>
            <consortium name="Ensembl"/>
        </authorList>
    </citation>
    <scope>IDENTIFICATION</scope>
</reference>
<feature type="compositionally biased region" description="Low complexity" evidence="12">
    <location>
        <begin position="1"/>
        <end position="12"/>
    </location>
</feature>